<evidence type="ECO:0000313" key="1">
    <source>
        <dbReference type="Proteomes" id="UP000095286"/>
    </source>
</evidence>
<sequence>MEELVATGESNQGLIACCECGTPIQPNAVNVCVACLRSRVDITESIPKTGQLYSCRFCERYFVPPSGWVHAKLESKELLSIALKRLKPAMMKVRLTDACFIWTEPHSKRVKVKLTVQQEVYAGAILQQSCVVEFHQYNQMCDDCRKVEAKDFWRASVQVRQKVEFKKTLFYLEQLILKYKAHVQVSNIRPVPTGIDFYYAKESDARKLLDFLRSQLPIKSHYSQQLISHDTKCNTYDYKHTYCVEVAPVTKDALIMLSKSQAVQAGNMSQIVLCKRVSNSIQLIDPATLQWNEFNAEKYWRDPFEILLNPKSLTEFYVIDVEEVKDLKRATGHGHISKKHVLADVWLVRNNQVGQSDAQQFSARTHIGHLLKPGDTCLGYDLANCNINNELFDKLKAENVPDVIICKKAYDRETRQKKRKWKLKRLLPNELMSTTSAGNDFERFMQDLEEDETLREKVNIYKNPDKFTGNDMEEDDDNEMPNDVTLAEMLDDLNLDDVEMAEQPTEEAEM</sequence>
<reference evidence="2" key="1">
    <citation type="submission" date="2016-11" db="UniProtKB">
        <authorList>
            <consortium name="WormBaseParasite"/>
        </authorList>
    </citation>
    <scope>IDENTIFICATION</scope>
    <source>
        <strain evidence="2">KR3021</strain>
    </source>
</reference>
<accession>A0AC35THF2</accession>
<protein>
    <submittedName>
        <fullName evidence="2">60S ribosomal export protein NMD3</fullName>
    </submittedName>
</protein>
<evidence type="ECO:0000313" key="2">
    <source>
        <dbReference type="WBParaSite" id="RSKR_0000058800.1"/>
    </source>
</evidence>
<dbReference type="Proteomes" id="UP000095286">
    <property type="component" value="Unplaced"/>
</dbReference>
<name>A0AC35THF2_9BILA</name>
<proteinExistence type="predicted"/>
<organism evidence="1 2">
    <name type="scientific">Rhabditophanes sp. KR3021</name>
    <dbReference type="NCBI Taxonomy" id="114890"/>
    <lineage>
        <taxon>Eukaryota</taxon>
        <taxon>Metazoa</taxon>
        <taxon>Ecdysozoa</taxon>
        <taxon>Nematoda</taxon>
        <taxon>Chromadorea</taxon>
        <taxon>Rhabditida</taxon>
        <taxon>Tylenchina</taxon>
        <taxon>Panagrolaimomorpha</taxon>
        <taxon>Strongyloidoidea</taxon>
        <taxon>Alloionematidae</taxon>
        <taxon>Rhabditophanes</taxon>
    </lineage>
</organism>
<dbReference type="WBParaSite" id="RSKR_0000058800.1">
    <property type="protein sequence ID" value="RSKR_0000058800.1"/>
    <property type="gene ID" value="RSKR_0000058800"/>
</dbReference>